<evidence type="ECO:0000313" key="2">
    <source>
        <dbReference type="Proteomes" id="UP000037904"/>
    </source>
</evidence>
<dbReference type="Proteomes" id="UP000037904">
    <property type="component" value="Unassembled WGS sequence"/>
</dbReference>
<keyword evidence="2" id="KW-1185">Reference proteome</keyword>
<dbReference type="EMBL" id="JXCE01000054">
    <property type="protein sequence ID" value="KPA42862.1"/>
    <property type="molecule type" value="Genomic_DNA"/>
</dbReference>
<name>A0A0M9EZG0_FUSLA</name>
<protein>
    <submittedName>
        <fullName evidence="1">Uncharacterized protein</fullName>
    </submittedName>
</protein>
<proteinExistence type="predicted"/>
<gene>
    <name evidence="1" type="ORF">FLAG1_04203</name>
</gene>
<organism evidence="1 2">
    <name type="scientific">Fusarium langsethiae</name>
    <dbReference type="NCBI Taxonomy" id="179993"/>
    <lineage>
        <taxon>Eukaryota</taxon>
        <taxon>Fungi</taxon>
        <taxon>Dikarya</taxon>
        <taxon>Ascomycota</taxon>
        <taxon>Pezizomycotina</taxon>
        <taxon>Sordariomycetes</taxon>
        <taxon>Hypocreomycetidae</taxon>
        <taxon>Hypocreales</taxon>
        <taxon>Nectriaceae</taxon>
        <taxon>Fusarium</taxon>
    </lineage>
</organism>
<evidence type="ECO:0000313" key="1">
    <source>
        <dbReference type="EMBL" id="KPA42862.1"/>
    </source>
</evidence>
<comment type="caution">
    <text evidence="1">The sequence shown here is derived from an EMBL/GenBank/DDBJ whole genome shotgun (WGS) entry which is preliminary data.</text>
</comment>
<sequence>MRIPSMLIGSPWPSLSPRISLQAVKIILKRGSQAVTRSDRPCFGIEFATFGVLSVTTSKLIRQTRRKVRLPNRLFSFAPPHVELELRHDDIRNM</sequence>
<reference evidence="1 2" key="1">
    <citation type="submission" date="2015-04" db="EMBL/GenBank/DDBJ databases">
        <title>The draft genome sequence of Fusarium langsethiae, a T-2/HT-2 mycotoxin producer.</title>
        <authorList>
            <person name="Lysoe E."/>
            <person name="Divon H.H."/>
            <person name="Terzi V."/>
            <person name="Orru L."/>
            <person name="Lamontanara A."/>
            <person name="Kolseth A.-K."/>
            <person name="Frandsen R.J."/>
            <person name="Nielsen K."/>
            <person name="Thrane U."/>
        </authorList>
    </citation>
    <scope>NUCLEOTIDE SEQUENCE [LARGE SCALE GENOMIC DNA]</scope>
    <source>
        <strain evidence="1 2">Fl201059</strain>
    </source>
</reference>
<dbReference type="AlphaFoldDB" id="A0A0M9EZG0"/>
<accession>A0A0M9EZG0</accession>